<name>A0AAV9G8R0_9PEZI</name>
<keyword evidence="2" id="KW-0378">Hydrolase</keyword>
<evidence type="ECO:0000259" key="3">
    <source>
        <dbReference type="Pfam" id="PF00144"/>
    </source>
</evidence>
<dbReference type="PANTHER" id="PTHR43283:SF17">
    <property type="entry name" value="(LOVD), PUTATIVE (AFU_ORTHOLOGUE AFUA_5G00920)-RELATED"/>
    <property type="match status" value="1"/>
</dbReference>
<dbReference type="PANTHER" id="PTHR43283">
    <property type="entry name" value="BETA-LACTAMASE-RELATED"/>
    <property type="match status" value="1"/>
</dbReference>
<dbReference type="EMBL" id="MU865992">
    <property type="protein sequence ID" value="KAK4443466.1"/>
    <property type="molecule type" value="Genomic_DNA"/>
</dbReference>
<comment type="similarity">
    <text evidence="1">Belongs to the class-A beta-lactamase family.</text>
</comment>
<dbReference type="Gene3D" id="3.40.710.10">
    <property type="entry name" value="DD-peptidase/beta-lactamase superfamily"/>
    <property type="match status" value="1"/>
</dbReference>
<keyword evidence="4" id="KW-0012">Acyltransferase</keyword>
<dbReference type="InterPro" id="IPR001466">
    <property type="entry name" value="Beta-lactam-related"/>
</dbReference>
<proteinExistence type="inferred from homology"/>
<feature type="domain" description="Beta-lactamase-related" evidence="3">
    <location>
        <begin position="17"/>
        <end position="382"/>
    </location>
</feature>
<evidence type="ECO:0000313" key="4">
    <source>
        <dbReference type="EMBL" id="KAK4443466.1"/>
    </source>
</evidence>
<dbReference type="GO" id="GO:0016746">
    <property type="term" value="F:acyltransferase activity"/>
    <property type="evidence" value="ECO:0007669"/>
    <property type="project" value="UniProtKB-KW"/>
</dbReference>
<organism evidence="4 5">
    <name type="scientific">Podospora aff. communis PSN243</name>
    <dbReference type="NCBI Taxonomy" id="3040156"/>
    <lineage>
        <taxon>Eukaryota</taxon>
        <taxon>Fungi</taxon>
        <taxon>Dikarya</taxon>
        <taxon>Ascomycota</taxon>
        <taxon>Pezizomycotina</taxon>
        <taxon>Sordariomycetes</taxon>
        <taxon>Sordariomycetidae</taxon>
        <taxon>Sordariales</taxon>
        <taxon>Podosporaceae</taxon>
        <taxon>Podospora</taxon>
    </lineage>
</organism>
<dbReference type="GO" id="GO:0016787">
    <property type="term" value="F:hydrolase activity"/>
    <property type="evidence" value="ECO:0007669"/>
    <property type="project" value="UniProtKB-KW"/>
</dbReference>
<evidence type="ECO:0000256" key="2">
    <source>
        <dbReference type="ARBA" id="ARBA00022801"/>
    </source>
</evidence>
<protein>
    <submittedName>
        <fullName evidence="4">Acyltransferase LovD</fullName>
    </submittedName>
</protein>
<accession>A0AAV9G8R0</accession>
<evidence type="ECO:0000256" key="1">
    <source>
        <dbReference type="ARBA" id="ARBA00009009"/>
    </source>
</evidence>
<comment type="caution">
    <text evidence="4">The sequence shown here is derived from an EMBL/GenBank/DDBJ whole genome shotgun (WGS) entry which is preliminary data.</text>
</comment>
<dbReference type="Pfam" id="PF00144">
    <property type="entry name" value="Beta-lactamase"/>
    <property type="match status" value="1"/>
</dbReference>
<dbReference type="InterPro" id="IPR012338">
    <property type="entry name" value="Beta-lactam/transpept-like"/>
</dbReference>
<dbReference type="AlphaFoldDB" id="A0AAV9G8R0"/>
<keyword evidence="5" id="KW-1185">Reference proteome</keyword>
<dbReference type="Proteomes" id="UP001321760">
    <property type="component" value="Unassembled WGS sequence"/>
</dbReference>
<dbReference type="InterPro" id="IPR050789">
    <property type="entry name" value="Diverse_Enzym_Activities"/>
</dbReference>
<reference evidence="4" key="1">
    <citation type="journal article" date="2023" name="Mol. Phylogenet. Evol.">
        <title>Genome-scale phylogeny and comparative genomics of the fungal order Sordariales.</title>
        <authorList>
            <person name="Hensen N."/>
            <person name="Bonometti L."/>
            <person name="Westerberg I."/>
            <person name="Brannstrom I.O."/>
            <person name="Guillou S."/>
            <person name="Cros-Aarteil S."/>
            <person name="Calhoun S."/>
            <person name="Haridas S."/>
            <person name="Kuo A."/>
            <person name="Mondo S."/>
            <person name="Pangilinan J."/>
            <person name="Riley R."/>
            <person name="LaButti K."/>
            <person name="Andreopoulos B."/>
            <person name="Lipzen A."/>
            <person name="Chen C."/>
            <person name="Yan M."/>
            <person name="Daum C."/>
            <person name="Ng V."/>
            <person name="Clum A."/>
            <person name="Steindorff A."/>
            <person name="Ohm R.A."/>
            <person name="Martin F."/>
            <person name="Silar P."/>
            <person name="Natvig D.O."/>
            <person name="Lalanne C."/>
            <person name="Gautier V."/>
            <person name="Ament-Velasquez S.L."/>
            <person name="Kruys A."/>
            <person name="Hutchinson M.I."/>
            <person name="Powell A.J."/>
            <person name="Barry K."/>
            <person name="Miller A.N."/>
            <person name="Grigoriev I.V."/>
            <person name="Debuchy R."/>
            <person name="Gladieux P."/>
            <person name="Hiltunen Thoren M."/>
            <person name="Johannesson H."/>
        </authorList>
    </citation>
    <scope>NUCLEOTIDE SEQUENCE</scope>
    <source>
        <strain evidence="4">PSN243</strain>
    </source>
</reference>
<reference evidence="4" key="2">
    <citation type="submission" date="2023-05" db="EMBL/GenBank/DDBJ databases">
        <authorList>
            <consortium name="Lawrence Berkeley National Laboratory"/>
            <person name="Steindorff A."/>
            <person name="Hensen N."/>
            <person name="Bonometti L."/>
            <person name="Westerberg I."/>
            <person name="Brannstrom I.O."/>
            <person name="Guillou S."/>
            <person name="Cros-Aarteil S."/>
            <person name="Calhoun S."/>
            <person name="Haridas S."/>
            <person name="Kuo A."/>
            <person name="Mondo S."/>
            <person name="Pangilinan J."/>
            <person name="Riley R."/>
            <person name="Labutti K."/>
            <person name="Andreopoulos B."/>
            <person name="Lipzen A."/>
            <person name="Chen C."/>
            <person name="Yanf M."/>
            <person name="Daum C."/>
            <person name="Ng V."/>
            <person name="Clum A."/>
            <person name="Ohm R."/>
            <person name="Martin F."/>
            <person name="Silar P."/>
            <person name="Natvig D."/>
            <person name="Lalanne C."/>
            <person name="Gautier V."/>
            <person name="Ament-Velasquez S.L."/>
            <person name="Kruys A."/>
            <person name="Hutchinson M.I."/>
            <person name="Powell A.J."/>
            <person name="Barry K."/>
            <person name="Miller A.N."/>
            <person name="Grigoriev I.V."/>
            <person name="Debuchy R."/>
            <person name="Gladieux P."/>
            <person name="Thoren M.H."/>
            <person name="Johannesson H."/>
        </authorList>
    </citation>
    <scope>NUCLEOTIDE SEQUENCE</scope>
    <source>
        <strain evidence="4">PSN243</strain>
    </source>
</reference>
<dbReference type="SUPFAM" id="SSF56601">
    <property type="entry name" value="beta-lactamase/transpeptidase-like"/>
    <property type="match status" value="1"/>
</dbReference>
<sequence>MEKLNGILESYIATDDNTNGKLLGAAFIVVNKDGIIYQGSAGRTALAPSSPAFTTESMVWAASMSKIVTIVGVMALVERGIVSLDDDMRTVVPELGALQILRGFDDDGKPILEDNHRPITLQHLLTHGAGLGADVADPDLMRWSNFVGRKATCLDYTIEGWSVPLKFVPGEGWYYGGGTEFAGVAVERIMGKKLDEVMDKEVFAKLEMTNTTFYRDKNGFKGRVAGCLVRNADGTLTETPIPVPTEPELLSLGSGLYMAAEDHAKLLQDLLSSTAGEPGLLKKDSVDEMFRPQLNDSQRAVLKAITDMFHDKMVPEFPQGMPLDHGISGIINLEDVPGKRKKGSMMWHGMANGKWWVDRESGIASTLFVNVLPQGDSAVARLYDELERAVYGELLPART</sequence>
<gene>
    <name evidence="4" type="ORF">QBC34DRAFT_430718</name>
</gene>
<evidence type="ECO:0000313" key="5">
    <source>
        <dbReference type="Proteomes" id="UP001321760"/>
    </source>
</evidence>
<keyword evidence="4" id="KW-0808">Transferase</keyword>